<evidence type="ECO:0000259" key="5">
    <source>
        <dbReference type="PROSITE" id="PS50893"/>
    </source>
</evidence>
<dbReference type="Proteomes" id="UP001205906">
    <property type="component" value="Unassembled WGS sequence"/>
</dbReference>
<dbReference type="InterPro" id="IPR050095">
    <property type="entry name" value="ECF_ABC_transporter_ATP-bd"/>
</dbReference>
<proteinExistence type="inferred from homology"/>
<reference evidence="6 7" key="1">
    <citation type="submission" date="2022-06" db="EMBL/GenBank/DDBJ databases">
        <title>Mesorhizobium sp. strain RP14 Genome sequencing and assembly.</title>
        <authorList>
            <person name="Kim I."/>
        </authorList>
    </citation>
    <scope>NUCLEOTIDE SEQUENCE [LARGE SCALE GENOMIC DNA]</scope>
    <source>
        <strain evidence="7">RP14(2022)</strain>
    </source>
</reference>
<protein>
    <submittedName>
        <fullName evidence="6">ATP-binding cassette domain-containing protein</fullName>
    </submittedName>
</protein>
<keyword evidence="7" id="KW-1185">Reference proteome</keyword>
<dbReference type="CDD" id="cd03225">
    <property type="entry name" value="ABC_cobalt_CbiO_domain1"/>
    <property type="match status" value="2"/>
</dbReference>
<evidence type="ECO:0000313" key="6">
    <source>
        <dbReference type="EMBL" id="MCO6049688.1"/>
    </source>
</evidence>
<evidence type="ECO:0000313" key="7">
    <source>
        <dbReference type="Proteomes" id="UP001205906"/>
    </source>
</evidence>
<dbReference type="SUPFAM" id="SSF52540">
    <property type="entry name" value="P-loop containing nucleoside triphosphate hydrolases"/>
    <property type="match status" value="2"/>
</dbReference>
<dbReference type="PANTHER" id="PTHR43553">
    <property type="entry name" value="HEAVY METAL TRANSPORTER"/>
    <property type="match status" value="1"/>
</dbReference>
<dbReference type="PROSITE" id="PS50893">
    <property type="entry name" value="ABC_TRANSPORTER_2"/>
    <property type="match status" value="2"/>
</dbReference>
<dbReference type="Pfam" id="PF00005">
    <property type="entry name" value="ABC_tran"/>
    <property type="match status" value="2"/>
</dbReference>
<keyword evidence="2" id="KW-0813">Transport</keyword>
<keyword evidence="3" id="KW-0547">Nucleotide-binding</keyword>
<dbReference type="GO" id="GO:0005524">
    <property type="term" value="F:ATP binding"/>
    <property type="evidence" value="ECO:0007669"/>
    <property type="project" value="UniProtKB-KW"/>
</dbReference>
<keyword evidence="4 6" id="KW-0067">ATP-binding</keyword>
<dbReference type="SMART" id="SM00382">
    <property type="entry name" value="AAA"/>
    <property type="match status" value="2"/>
</dbReference>
<evidence type="ECO:0000256" key="2">
    <source>
        <dbReference type="ARBA" id="ARBA00022448"/>
    </source>
</evidence>
<dbReference type="InterPro" id="IPR017871">
    <property type="entry name" value="ABC_transporter-like_CS"/>
</dbReference>
<feature type="domain" description="ABC transporter" evidence="5">
    <location>
        <begin position="260"/>
        <end position="495"/>
    </location>
</feature>
<name>A0ABT1C5A4_9HYPH</name>
<dbReference type="InterPro" id="IPR027417">
    <property type="entry name" value="P-loop_NTPase"/>
</dbReference>
<gene>
    <name evidence="6" type="ORF">NGM99_07775</name>
</gene>
<dbReference type="EMBL" id="JAMXQS010000003">
    <property type="protein sequence ID" value="MCO6049688.1"/>
    <property type="molecule type" value="Genomic_DNA"/>
</dbReference>
<feature type="domain" description="ABC transporter" evidence="5">
    <location>
        <begin position="2"/>
        <end position="241"/>
    </location>
</feature>
<dbReference type="InterPro" id="IPR003593">
    <property type="entry name" value="AAA+_ATPase"/>
</dbReference>
<organism evidence="6 7">
    <name type="scientific">Mesorhizobium liriopis</name>
    <dbReference type="NCBI Taxonomy" id="2953882"/>
    <lineage>
        <taxon>Bacteria</taxon>
        <taxon>Pseudomonadati</taxon>
        <taxon>Pseudomonadota</taxon>
        <taxon>Alphaproteobacteria</taxon>
        <taxon>Hyphomicrobiales</taxon>
        <taxon>Phyllobacteriaceae</taxon>
        <taxon>Mesorhizobium</taxon>
    </lineage>
</organism>
<evidence type="ECO:0000256" key="4">
    <source>
        <dbReference type="ARBA" id="ARBA00022840"/>
    </source>
</evidence>
<dbReference type="InterPro" id="IPR015856">
    <property type="entry name" value="ABC_transpr_CbiO/EcfA_su"/>
</dbReference>
<dbReference type="RefSeq" id="WP_252817705.1">
    <property type="nucleotide sequence ID" value="NZ_JAMXQS010000003.1"/>
</dbReference>
<sequence>MLELNSVSAGFGEGVSALAEVSMTLGVGENLLVCGAAGSGKTTLLGAASGIVPRLVTPTSFSGDVSLDDKPLHEISRDSLFARIGVVMQNVEDQLWDLGVEDLIAFPLENRGVARGELRARIDHLLTHFMLDDLRGRRVLSLSGGERRMVAIAAALAASPQILMLDEPTTGLDPAARQRLTGRLQEAASQTGALLITEQDPAPFEAIATTVRFIKGGQLSASRPAFNAMADQSLWHEAGILPPRRSLVPRASVTPGRELLSVREVETRLARKDGAPVLNGIDLTIREGEVVGLIGRNGAGKTTLFQAILGLAPIRKGAVGIDGQPTAGWTVARRARSIAYLPQNMRRILFNMTVREEVVFAITAGAKPGAETEAQAGAALAKYRLGDLAESNPFALSARQQALLGLACADAMQAKLAILDEPLLTRDREGRQMLDRFVDSFTGRGSAVLLISHDLDLVAELASRVLILEGGRIAFDGPAGASWTSPAFRALDWAPPQPVHTDFAA</sequence>
<comment type="caution">
    <text evidence="6">The sequence shown here is derived from an EMBL/GenBank/DDBJ whole genome shotgun (WGS) entry which is preliminary data.</text>
</comment>
<dbReference type="InterPro" id="IPR003439">
    <property type="entry name" value="ABC_transporter-like_ATP-bd"/>
</dbReference>
<evidence type="ECO:0000256" key="1">
    <source>
        <dbReference type="ARBA" id="ARBA00005417"/>
    </source>
</evidence>
<accession>A0ABT1C5A4</accession>
<dbReference type="Gene3D" id="3.40.50.300">
    <property type="entry name" value="P-loop containing nucleotide triphosphate hydrolases"/>
    <property type="match status" value="2"/>
</dbReference>
<evidence type="ECO:0000256" key="3">
    <source>
        <dbReference type="ARBA" id="ARBA00022741"/>
    </source>
</evidence>
<dbReference type="PROSITE" id="PS00211">
    <property type="entry name" value="ABC_TRANSPORTER_1"/>
    <property type="match status" value="1"/>
</dbReference>
<comment type="similarity">
    <text evidence="1">Belongs to the ABC transporter superfamily.</text>
</comment>